<dbReference type="InterPro" id="IPR027417">
    <property type="entry name" value="P-loop_NTPase"/>
</dbReference>
<comment type="caution">
    <text evidence="5">The sequence shown here is derived from an EMBL/GenBank/DDBJ whole genome shotgun (WGS) entry which is preliminary data.</text>
</comment>
<evidence type="ECO:0000259" key="4">
    <source>
        <dbReference type="Pfam" id="PF00735"/>
    </source>
</evidence>
<keyword evidence="1" id="KW-0547">Nucleotide-binding</keyword>
<dbReference type="OrthoDB" id="8954335at2759"/>
<reference evidence="5 6" key="1">
    <citation type="submission" date="2021-06" db="EMBL/GenBank/DDBJ databases">
        <title>Chromosome-level genome assembly of the red-tail catfish (Hemibagrus wyckioides).</title>
        <authorList>
            <person name="Shao F."/>
        </authorList>
    </citation>
    <scope>NUCLEOTIDE SEQUENCE [LARGE SCALE GENOMIC DNA]</scope>
    <source>
        <strain evidence="5">EC202008001</strain>
        <tissue evidence="5">Blood</tissue>
    </source>
</reference>
<dbReference type="PANTHER" id="PTHR32046:SF11">
    <property type="entry name" value="IMMUNE-ASSOCIATED NUCLEOTIDE-BINDING PROTEIN 10-LIKE"/>
    <property type="match status" value="1"/>
</dbReference>
<accession>A0A9D3PAH9</accession>
<keyword evidence="6" id="KW-1185">Reference proteome</keyword>
<feature type="domain" description="Septin-type G" evidence="4">
    <location>
        <begin position="177"/>
        <end position="252"/>
    </location>
</feature>
<organism evidence="5 6">
    <name type="scientific">Hemibagrus wyckioides</name>
    <dbReference type="NCBI Taxonomy" id="337641"/>
    <lineage>
        <taxon>Eukaryota</taxon>
        <taxon>Metazoa</taxon>
        <taxon>Chordata</taxon>
        <taxon>Craniata</taxon>
        <taxon>Vertebrata</taxon>
        <taxon>Euteleostomi</taxon>
        <taxon>Actinopterygii</taxon>
        <taxon>Neopterygii</taxon>
        <taxon>Teleostei</taxon>
        <taxon>Ostariophysi</taxon>
        <taxon>Siluriformes</taxon>
        <taxon>Bagridae</taxon>
        <taxon>Hemibagrus</taxon>
    </lineage>
</organism>
<dbReference type="GO" id="GO:0005525">
    <property type="term" value="F:GTP binding"/>
    <property type="evidence" value="ECO:0007669"/>
    <property type="project" value="UniProtKB-KW"/>
</dbReference>
<dbReference type="EMBL" id="JAHKSW010000001">
    <property type="protein sequence ID" value="KAG7335462.1"/>
    <property type="molecule type" value="Genomic_DNA"/>
</dbReference>
<dbReference type="AlphaFoldDB" id="A0A9D3PAH9"/>
<feature type="region of interest" description="Disordered" evidence="3">
    <location>
        <begin position="36"/>
        <end position="71"/>
    </location>
</feature>
<dbReference type="Pfam" id="PF00735">
    <property type="entry name" value="Septin"/>
    <property type="match status" value="1"/>
</dbReference>
<keyword evidence="1" id="KW-0342">GTP-binding</keyword>
<dbReference type="PANTHER" id="PTHR32046">
    <property type="entry name" value="G DOMAIN-CONTAINING PROTEIN"/>
    <property type="match status" value="1"/>
</dbReference>
<evidence type="ECO:0000256" key="1">
    <source>
        <dbReference type="RuleBase" id="RU004560"/>
    </source>
</evidence>
<proteinExistence type="inferred from homology"/>
<name>A0A9D3PAH9_9TELE</name>
<protein>
    <recommendedName>
        <fullName evidence="4">Septin-type G domain-containing protein</fullName>
    </recommendedName>
</protein>
<evidence type="ECO:0000256" key="2">
    <source>
        <dbReference type="SAM" id="Coils"/>
    </source>
</evidence>
<sequence length="617" mass="70919">MLKNFWGAGERQPRGGSGFNSYRGFTREDFTSDLTRSTCSACSSEKRRRRDQNITDSDTASRERDAHLKSLDAPRRAKGLKFVSKSPSIVKRLFTAEQEEKYTATLEDTRQRVMEDGQHFTHGSSSKKEQQHKYMKNKIEIKGFLTRYILKTWTLLDSESLKRMAFGEIDESKPHKTMIMVGETGVGKTTLINSMVNYMLGVESKDRIWFEVIETKENQYESQTSTVTVYDLFTEHCPFSLTIIDTPGFGKTEGTDEDLKVAESLLELLRSGERVDKVDAVCLVMSSSTVRLNTRQNYVFNAVLSLFSNDVKKNFVVFVTHAPTKPTNSIKAIKEAKIPCAQTDDEEPVYFRFDNSHCENISVNSDCEEETDQLIQGFHAAWDLFNTSMDDFLTFLKGNKPVSLKNTKSVLTHRKQLVKHITSLRKQINAMQLEHEFEESYREKVPIDPSTGLSKEATCCSVCEVNCHYPGCWWVRDLSWCTVMTKNYCTVCPGKCHYTDHVKEGKIYETKTRKVKKTLKDLKKSYGKESDENKRRIHQLEEAISKQEREITRLVEECDKCIHVLQEIALKTDALSELQDLDFLCKEAKETQCKEEIVQKLEELKKKAEGKSDMTRL</sequence>
<dbReference type="SUPFAM" id="SSF52540">
    <property type="entry name" value="P-loop containing nucleoside triphosphate hydrolases"/>
    <property type="match status" value="1"/>
</dbReference>
<evidence type="ECO:0000313" key="6">
    <source>
        <dbReference type="Proteomes" id="UP000824219"/>
    </source>
</evidence>
<feature type="compositionally biased region" description="Basic and acidic residues" evidence="3">
    <location>
        <begin position="59"/>
        <end position="71"/>
    </location>
</feature>
<evidence type="ECO:0000256" key="3">
    <source>
        <dbReference type="SAM" id="MobiDB-lite"/>
    </source>
</evidence>
<comment type="similarity">
    <text evidence="1">Belongs to the TRAFAC class TrmE-Era-EngA-EngB-Septin-like GTPase superfamily. Septin GTPase family.</text>
</comment>
<keyword evidence="2" id="KW-0175">Coiled coil</keyword>
<evidence type="ECO:0000313" key="5">
    <source>
        <dbReference type="EMBL" id="KAG7335462.1"/>
    </source>
</evidence>
<dbReference type="Proteomes" id="UP000824219">
    <property type="component" value="Linkage Group LG01"/>
</dbReference>
<dbReference type="InterPro" id="IPR030379">
    <property type="entry name" value="G_SEPTIN_dom"/>
</dbReference>
<dbReference type="Gene3D" id="3.40.50.300">
    <property type="entry name" value="P-loop containing nucleotide triphosphate hydrolases"/>
    <property type="match status" value="1"/>
</dbReference>
<dbReference type="CDD" id="cd00882">
    <property type="entry name" value="Ras_like_GTPase"/>
    <property type="match status" value="1"/>
</dbReference>
<gene>
    <name evidence="5" type="ORF">KOW79_000155</name>
</gene>
<feature type="coiled-coil region" evidence="2">
    <location>
        <begin position="530"/>
        <end position="557"/>
    </location>
</feature>